<proteinExistence type="predicted"/>
<sequence>MEIEDDFIDDSETDETTEEMSESQNNVFLTHTAAQPPREIVLKPAVNIYPLTSLSQSLLSAMYSLIMFGKSDIGATVPGSIFDLGKQLQKMRESFPEFVKDTNLKANSTQYKQLKNLESMKNRKKELQKDNIRLKNLIRSFSKQIPKKAFDDEQEFSEVDKLNAELRSTTTKLKMYIKKLKELSQQNESTNSENKQLTEEIERLKKNFRKHCKGDIGQINKNIVKTEVELQNNIARHKEALLNANHIVESYRTPISVLENRLNDLNRRLMQVVRAPLTDRPYIPMRKRLQQGRF</sequence>
<dbReference type="Proteomes" id="UP000179807">
    <property type="component" value="Unassembled WGS sequence"/>
</dbReference>
<dbReference type="VEuPathDB" id="TrichDB:TRFO_24647"/>
<evidence type="ECO:0000256" key="2">
    <source>
        <dbReference type="SAM" id="MobiDB-lite"/>
    </source>
</evidence>
<evidence type="ECO:0000313" key="4">
    <source>
        <dbReference type="Proteomes" id="UP000179807"/>
    </source>
</evidence>
<dbReference type="AlphaFoldDB" id="A0A1J4K7R8"/>
<feature type="compositionally biased region" description="Acidic residues" evidence="2">
    <location>
        <begin position="1"/>
        <end position="21"/>
    </location>
</feature>
<dbReference type="EMBL" id="MLAK01000703">
    <property type="protein sequence ID" value="OHT07243.1"/>
    <property type="molecule type" value="Genomic_DNA"/>
</dbReference>
<reference evidence="3" key="1">
    <citation type="submission" date="2016-10" db="EMBL/GenBank/DDBJ databases">
        <authorList>
            <person name="Benchimol M."/>
            <person name="Almeida L.G."/>
            <person name="Vasconcelos A.T."/>
            <person name="Perreira-Neves A."/>
            <person name="Rosa I.A."/>
            <person name="Tasca T."/>
            <person name="Bogo M.R."/>
            <person name="de Souza W."/>
        </authorList>
    </citation>
    <scope>NUCLEOTIDE SEQUENCE [LARGE SCALE GENOMIC DNA]</scope>
    <source>
        <strain evidence="3">K</strain>
    </source>
</reference>
<dbReference type="GeneID" id="94838578"/>
<feature type="region of interest" description="Disordered" evidence="2">
    <location>
        <begin position="1"/>
        <end position="22"/>
    </location>
</feature>
<organism evidence="3 4">
    <name type="scientific">Tritrichomonas foetus</name>
    <dbReference type="NCBI Taxonomy" id="1144522"/>
    <lineage>
        <taxon>Eukaryota</taxon>
        <taxon>Metamonada</taxon>
        <taxon>Parabasalia</taxon>
        <taxon>Tritrichomonadida</taxon>
        <taxon>Tritrichomonadidae</taxon>
        <taxon>Tritrichomonas</taxon>
    </lineage>
</organism>
<comment type="caution">
    <text evidence="3">The sequence shown here is derived from an EMBL/GenBank/DDBJ whole genome shotgun (WGS) entry which is preliminary data.</text>
</comment>
<protein>
    <submittedName>
        <fullName evidence="3">Uncharacterized protein</fullName>
    </submittedName>
</protein>
<evidence type="ECO:0000313" key="3">
    <source>
        <dbReference type="EMBL" id="OHT07243.1"/>
    </source>
</evidence>
<name>A0A1J4K7R8_9EUKA</name>
<dbReference type="RefSeq" id="XP_068360379.1">
    <property type="nucleotide sequence ID" value="XM_068503874.1"/>
</dbReference>
<accession>A0A1J4K7R8</accession>
<gene>
    <name evidence="3" type="ORF">TRFO_24647</name>
</gene>
<evidence type="ECO:0000256" key="1">
    <source>
        <dbReference type="SAM" id="Coils"/>
    </source>
</evidence>
<keyword evidence="1" id="KW-0175">Coiled coil</keyword>
<keyword evidence="4" id="KW-1185">Reference proteome</keyword>
<feature type="coiled-coil region" evidence="1">
    <location>
        <begin position="117"/>
        <end position="214"/>
    </location>
</feature>